<keyword evidence="3" id="KW-1185">Reference proteome</keyword>
<evidence type="ECO:0000313" key="3">
    <source>
        <dbReference type="Proteomes" id="UP000682739"/>
    </source>
</evidence>
<feature type="domain" description="HDOD" evidence="1">
    <location>
        <begin position="22"/>
        <end position="215"/>
    </location>
</feature>
<protein>
    <submittedName>
        <fullName evidence="2">HDOD domain-containing protein</fullName>
    </submittedName>
</protein>
<name>A0A975DDA9_9GAMM</name>
<proteinExistence type="predicted"/>
<sequence>MSTENALLTILVEKIQSDSLVLPTLPEIAIKIREAADDPDVNLNMMADVIAQDPALSARLVKVANSAFMGRSVKVESLNQAVTRIGLRQIKNIATAIAMEQLFVSKNELVRDYMNKTWEKTVSVACASMAVMQHWSKEHRHSSLNIDTLTLAALVHSIGVLPILTEAERHEEVFANPSFLETAIKRMAGKLGGAIMRSWEFSGDFIEVAEKWSDLAYQTKEISYIDFVRIGAFYTDVLGKGLSDEDKYHTFIDKGVLDDVEYFKSDEFNKSLSDIKSVFA</sequence>
<dbReference type="EMBL" id="CP072110">
    <property type="protein sequence ID" value="QTH65057.1"/>
    <property type="molecule type" value="Genomic_DNA"/>
</dbReference>
<dbReference type="PANTHER" id="PTHR33525">
    <property type="match status" value="1"/>
</dbReference>
<dbReference type="InterPro" id="IPR013976">
    <property type="entry name" value="HDOD"/>
</dbReference>
<accession>A0A975DDA9</accession>
<dbReference type="SUPFAM" id="SSF109604">
    <property type="entry name" value="HD-domain/PDEase-like"/>
    <property type="match status" value="1"/>
</dbReference>
<evidence type="ECO:0000259" key="1">
    <source>
        <dbReference type="PROSITE" id="PS51833"/>
    </source>
</evidence>
<dbReference type="Proteomes" id="UP000682739">
    <property type="component" value="Chromosome"/>
</dbReference>
<gene>
    <name evidence="2" type="ORF">J1N51_06350</name>
</gene>
<dbReference type="PANTHER" id="PTHR33525:SF3">
    <property type="entry name" value="RIBONUCLEASE Y"/>
    <property type="match status" value="1"/>
</dbReference>
<dbReference type="Gene3D" id="1.10.3210.10">
    <property type="entry name" value="Hypothetical protein af1432"/>
    <property type="match status" value="1"/>
</dbReference>
<dbReference type="AlphaFoldDB" id="A0A975DDA9"/>
<dbReference type="RefSeq" id="WP_208833092.1">
    <property type="nucleotide sequence ID" value="NZ_CP072110.1"/>
</dbReference>
<dbReference type="InterPro" id="IPR052340">
    <property type="entry name" value="RNase_Y/CdgJ"/>
</dbReference>
<organism evidence="2 3">
    <name type="scientific">Psychrosphaera ytuae</name>
    <dbReference type="NCBI Taxonomy" id="2820710"/>
    <lineage>
        <taxon>Bacteria</taxon>
        <taxon>Pseudomonadati</taxon>
        <taxon>Pseudomonadota</taxon>
        <taxon>Gammaproteobacteria</taxon>
        <taxon>Alteromonadales</taxon>
        <taxon>Pseudoalteromonadaceae</taxon>
        <taxon>Psychrosphaera</taxon>
    </lineage>
</organism>
<dbReference type="Pfam" id="PF08668">
    <property type="entry name" value="HDOD"/>
    <property type="match status" value="1"/>
</dbReference>
<evidence type="ECO:0000313" key="2">
    <source>
        <dbReference type="EMBL" id="QTH65057.1"/>
    </source>
</evidence>
<dbReference type="KEGG" id="psym:J1N51_06350"/>
<reference evidence="2" key="1">
    <citation type="submission" date="2021-03" db="EMBL/GenBank/DDBJ databases">
        <title>Description of Psychrosphaera ytuae sp. nov. isolated from deep sea sediment of South China Sea.</title>
        <authorList>
            <person name="Zhang J."/>
            <person name="Xu X.-D."/>
        </authorList>
    </citation>
    <scope>NUCLEOTIDE SEQUENCE</scope>
    <source>
        <strain evidence="2">MTZ26</strain>
    </source>
</reference>
<dbReference type="PROSITE" id="PS51833">
    <property type="entry name" value="HDOD"/>
    <property type="match status" value="1"/>
</dbReference>